<evidence type="ECO:0000256" key="1">
    <source>
        <dbReference type="ARBA" id="ARBA00023002"/>
    </source>
</evidence>
<evidence type="ECO:0000259" key="2">
    <source>
        <dbReference type="Pfam" id="PF01558"/>
    </source>
</evidence>
<gene>
    <name evidence="3" type="ORF">ENX68_04385</name>
</gene>
<dbReference type="InterPro" id="IPR019752">
    <property type="entry name" value="Pyrv/ketoisovalerate_OxRed_cat"/>
</dbReference>
<dbReference type="SUPFAM" id="SSF53323">
    <property type="entry name" value="Pyruvate-ferredoxin oxidoreductase, PFOR, domain III"/>
    <property type="match status" value="1"/>
</dbReference>
<dbReference type="EMBL" id="DTOZ01000113">
    <property type="protein sequence ID" value="HGE78221.1"/>
    <property type="molecule type" value="Genomic_DNA"/>
</dbReference>
<protein>
    <submittedName>
        <fullName evidence="3">2-oxoacid:ferredoxin oxidoreductase subunit gamma</fullName>
    </submittedName>
</protein>
<evidence type="ECO:0000313" key="3">
    <source>
        <dbReference type="EMBL" id="HGE78221.1"/>
    </source>
</evidence>
<dbReference type="AlphaFoldDB" id="A0A7V3VTV8"/>
<dbReference type="PANTHER" id="PTHR42730:SF1">
    <property type="entry name" value="2-OXOGLUTARATE SYNTHASE SUBUNIT KORC"/>
    <property type="match status" value="1"/>
</dbReference>
<name>A0A7V3VTV8_UNCW3</name>
<feature type="domain" description="Pyruvate/ketoisovalerate oxidoreductase catalytic" evidence="2">
    <location>
        <begin position="13"/>
        <end position="174"/>
    </location>
</feature>
<comment type="caution">
    <text evidence="3">The sequence shown here is derived from an EMBL/GenBank/DDBJ whole genome shotgun (WGS) entry which is preliminary data.</text>
</comment>
<dbReference type="Pfam" id="PF01558">
    <property type="entry name" value="POR"/>
    <property type="match status" value="1"/>
</dbReference>
<proteinExistence type="predicted"/>
<reference evidence="3" key="1">
    <citation type="journal article" date="2020" name="mSystems">
        <title>Genome- and Community-Level Interaction Insights into Carbon Utilization and Element Cycling Functions of Hydrothermarchaeota in Hydrothermal Sediment.</title>
        <authorList>
            <person name="Zhou Z."/>
            <person name="Liu Y."/>
            <person name="Xu W."/>
            <person name="Pan J."/>
            <person name="Luo Z.H."/>
            <person name="Li M."/>
        </authorList>
    </citation>
    <scope>NUCLEOTIDE SEQUENCE [LARGE SCALE GENOMIC DNA]</scope>
    <source>
        <strain evidence="3">SpSt-961</strain>
    </source>
</reference>
<sequence>MPFRYEVRLSGSGGQGLILAGKILAEAAAIYDGKNATQSQSYGPEARGGSSRSEVIISDEDIDYPKAVNIDFLLALTQEACDKYHRDVKDGGIILVDSRFVSKIPEGKFKVYSVPITDIAERETGKTLVANIVALGMITGITGIVSKEAVESAILSRVPKGTEELNLKAFRAGIAEAERIKGS</sequence>
<dbReference type="InterPro" id="IPR002869">
    <property type="entry name" value="Pyrv_flavodox_OxRed_cen"/>
</dbReference>
<accession>A0A7V3VTV8</accession>
<dbReference type="GO" id="GO:0016903">
    <property type="term" value="F:oxidoreductase activity, acting on the aldehyde or oxo group of donors"/>
    <property type="evidence" value="ECO:0007669"/>
    <property type="project" value="InterPro"/>
</dbReference>
<dbReference type="InterPro" id="IPR052554">
    <property type="entry name" value="2-oxoglutarate_synth_KorC"/>
</dbReference>
<dbReference type="Gene3D" id="3.40.920.10">
    <property type="entry name" value="Pyruvate-ferredoxin oxidoreductase, PFOR, domain III"/>
    <property type="match status" value="1"/>
</dbReference>
<keyword evidence="1" id="KW-0560">Oxidoreductase</keyword>
<dbReference type="PANTHER" id="PTHR42730">
    <property type="entry name" value="2-OXOGLUTARATE SYNTHASE SUBUNIT KORC"/>
    <property type="match status" value="1"/>
</dbReference>
<organism evidence="3">
    <name type="scientific">candidate division WOR-3 bacterium</name>
    <dbReference type="NCBI Taxonomy" id="2052148"/>
    <lineage>
        <taxon>Bacteria</taxon>
        <taxon>Bacteria division WOR-3</taxon>
    </lineage>
</organism>